<feature type="transmembrane region" description="Helical" evidence="1">
    <location>
        <begin position="7"/>
        <end position="29"/>
    </location>
</feature>
<feature type="transmembrane region" description="Helical" evidence="1">
    <location>
        <begin position="49"/>
        <end position="67"/>
    </location>
</feature>
<keyword evidence="1" id="KW-0472">Membrane</keyword>
<keyword evidence="3" id="KW-1185">Reference proteome</keyword>
<feature type="transmembrane region" description="Helical" evidence="1">
    <location>
        <begin position="74"/>
        <end position="91"/>
    </location>
</feature>
<evidence type="ECO:0000256" key="1">
    <source>
        <dbReference type="SAM" id="Phobius"/>
    </source>
</evidence>
<evidence type="ECO:0000313" key="2">
    <source>
        <dbReference type="EMBL" id="ACL74577.1"/>
    </source>
</evidence>
<gene>
    <name evidence="2" type="ordered locus">Ccel_0190</name>
</gene>
<dbReference type="EMBL" id="CP001348">
    <property type="protein sequence ID" value="ACL74577.1"/>
    <property type="molecule type" value="Genomic_DNA"/>
</dbReference>
<accession>B8I4M3</accession>
<organism evidence="2 3">
    <name type="scientific">Ruminiclostridium cellulolyticum (strain ATCC 35319 / DSM 5812 / JCM 6584 / H10)</name>
    <name type="common">Clostridium cellulolyticum</name>
    <dbReference type="NCBI Taxonomy" id="394503"/>
    <lineage>
        <taxon>Bacteria</taxon>
        <taxon>Bacillati</taxon>
        <taxon>Bacillota</taxon>
        <taxon>Clostridia</taxon>
        <taxon>Eubacteriales</taxon>
        <taxon>Oscillospiraceae</taxon>
        <taxon>Ruminiclostridium</taxon>
    </lineage>
</organism>
<proteinExistence type="predicted"/>
<dbReference type="KEGG" id="cce:Ccel_0190"/>
<dbReference type="eggNOG" id="ENOG50340FA">
    <property type="taxonomic scope" value="Bacteria"/>
</dbReference>
<dbReference type="Proteomes" id="UP000001349">
    <property type="component" value="Chromosome"/>
</dbReference>
<dbReference type="OrthoDB" id="2074929at2"/>
<evidence type="ECO:0000313" key="3">
    <source>
        <dbReference type="Proteomes" id="UP000001349"/>
    </source>
</evidence>
<dbReference type="RefSeq" id="WP_012634642.1">
    <property type="nucleotide sequence ID" value="NC_011898.1"/>
</dbReference>
<protein>
    <submittedName>
        <fullName evidence="2">Uncharacterized protein</fullName>
    </submittedName>
</protein>
<feature type="transmembrane region" description="Helical" evidence="1">
    <location>
        <begin position="97"/>
        <end position="115"/>
    </location>
</feature>
<name>B8I4M3_RUMCH</name>
<dbReference type="STRING" id="394503.Ccel_0190"/>
<dbReference type="HOGENOM" id="CLU_1955825_0_0_9"/>
<keyword evidence="1" id="KW-1133">Transmembrane helix</keyword>
<reference evidence="2 3" key="1">
    <citation type="submission" date="2009-01" db="EMBL/GenBank/DDBJ databases">
        <title>Complete sequence of Clostridium cellulolyticum H10.</title>
        <authorList>
            <consortium name="US DOE Joint Genome Institute"/>
            <person name="Lucas S."/>
            <person name="Copeland A."/>
            <person name="Lapidus A."/>
            <person name="Glavina del Rio T."/>
            <person name="Dalin E."/>
            <person name="Tice H."/>
            <person name="Bruce D."/>
            <person name="Goodwin L."/>
            <person name="Pitluck S."/>
            <person name="Chertkov O."/>
            <person name="Saunders E."/>
            <person name="Brettin T."/>
            <person name="Detter J.C."/>
            <person name="Han C."/>
            <person name="Larimer F."/>
            <person name="Land M."/>
            <person name="Hauser L."/>
            <person name="Kyrpides N."/>
            <person name="Ivanova N."/>
            <person name="Zhou J."/>
            <person name="Richardson P."/>
        </authorList>
    </citation>
    <scope>NUCLEOTIDE SEQUENCE [LARGE SCALE GENOMIC DNA]</scope>
    <source>
        <strain evidence="3">ATCC 35319 / DSM 5812 / JCM 6584 / H10</strain>
    </source>
</reference>
<sequence>MTEKRPIIITIIGDLSILAAMLSIGVTIFPDYFSKLGFHHNTLPIYSNSVMNILLSFVLITAAAGYLNLKKWGYWLMIIYNIFLMLVNVIWRLQNKQIPFTTGIIVLSIVLMNTIRYRKYFILGAEA</sequence>
<keyword evidence="1" id="KW-0812">Transmembrane</keyword>
<dbReference type="AlphaFoldDB" id="B8I4M3"/>